<reference evidence="2" key="1">
    <citation type="submission" date="2021-06" db="EMBL/GenBank/DDBJ databases">
        <authorList>
            <person name="Hodson N. C."/>
            <person name="Mongue J. A."/>
            <person name="Jaron S. K."/>
        </authorList>
    </citation>
    <scope>NUCLEOTIDE SEQUENCE</scope>
</reference>
<accession>A0A8J2PY21</accession>
<gene>
    <name evidence="2" type="ORF">AFUS01_LOCUS42181</name>
</gene>
<name>A0A8J2PY21_9HEXA</name>
<dbReference type="AlphaFoldDB" id="A0A8J2PY21"/>
<evidence type="ECO:0000313" key="3">
    <source>
        <dbReference type="Proteomes" id="UP000708208"/>
    </source>
</evidence>
<dbReference type="Proteomes" id="UP000708208">
    <property type="component" value="Unassembled WGS sequence"/>
</dbReference>
<keyword evidence="3" id="KW-1185">Reference proteome</keyword>
<protein>
    <recommendedName>
        <fullName evidence="1">DUF5641 domain-containing protein</fullName>
    </recommendedName>
</protein>
<dbReference type="Pfam" id="PF18701">
    <property type="entry name" value="DUF5641"/>
    <property type="match status" value="1"/>
</dbReference>
<feature type="domain" description="DUF5641" evidence="1">
    <location>
        <begin position="61"/>
        <end position="135"/>
    </location>
</feature>
<dbReference type="InterPro" id="IPR040676">
    <property type="entry name" value="DUF5641"/>
</dbReference>
<evidence type="ECO:0000259" key="1">
    <source>
        <dbReference type="Pfam" id="PF18701"/>
    </source>
</evidence>
<dbReference type="OrthoDB" id="6436901at2759"/>
<comment type="caution">
    <text evidence="2">The sequence shown here is derived from an EMBL/GenBank/DDBJ whole genome shotgun (WGS) entry which is preliminary data.</text>
</comment>
<sequence>MVGAFDRAHQEHFEASVGPLTYVSEDSDDLIPLTPAMLLCEVRESSLPEFDEGDSKSLNRRLKYLSRLLDHFRSRFRAEYLSTLVHRFETKGFRGSMKIGDIVLLEQDNKKRINWPLARVSELLPGKDGIVRVVK</sequence>
<proteinExistence type="predicted"/>
<feature type="non-terminal residue" evidence="2">
    <location>
        <position position="135"/>
    </location>
</feature>
<dbReference type="PANTHER" id="PTHR47331:SF2">
    <property type="match status" value="1"/>
</dbReference>
<evidence type="ECO:0000313" key="2">
    <source>
        <dbReference type="EMBL" id="CAG7832497.1"/>
    </source>
</evidence>
<dbReference type="EMBL" id="CAJVCH010565326">
    <property type="protein sequence ID" value="CAG7832497.1"/>
    <property type="molecule type" value="Genomic_DNA"/>
</dbReference>
<dbReference type="PANTHER" id="PTHR47331">
    <property type="entry name" value="PHD-TYPE DOMAIN-CONTAINING PROTEIN"/>
    <property type="match status" value="1"/>
</dbReference>
<organism evidence="2 3">
    <name type="scientific">Allacma fusca</name>
    <dbReference type="NCBI Taxonomy" id="39272"/>
    <lineage>
        <taxon>Eukaryota</taxon>
        <taxon>Metazoa</taxon>
        <taxon>Ecdysozoa</taxon>
        <taxon>Arthropoda</taxon>
        <taxon>Hexapoda</taxon>
        <taxon>Collembola</taxon>
        <taxon>Symphypleona</taxon>
        <taxon>Sminthuridae</taxon>
        <taxon>Allacma</taxon>
    </lineage>
</organism>